<dbReference type="Ensembl" id="ENSGACT00000060927.1">
    <property type="protein sequence ID" value="ENSGACP00000032565.1"/>
    <property type="gene ID" value="ENSGACG00000037250.1"/>
</dbReference>
<evidence type="ECO:0000256" key="7">
    <source>
        <dbReference type="ARBA" id="ARBA00023125"/>
    </source>
</evidence>
<dbReference type="InterPro" id="IPR013087">
    <property type="entry name" value="Znf_C2H2_type"/>
</dbReference>
<dbReference type="FunFam" id="3.30.160.60:FF:000065">
    <property type="entry name" value="B-cell CLL/lymphoma 6, member B"/>
    <property type="match status" value="1"/>
</dbReference>
<dbReference type="SMART" id="SM00355">
    <property type="entry name" value="ZnF_C2H2"/>
    <property type="match status" value="4"/>
</dbReference>
<dbReference type="InterPro" id="IPR036236">
    <property type="entry name" value="Znf_C2H2_sf"/>
</dbReference>
<evidence type="ECO:0000313" key="12">
    <source>
        <dbReference type="Ensembl" id="ENSGACP00000032565.1"/>
    </source>
</evidence>
<dbReference type="FunFam" id="3.30.160.60:FF:001954">
    <property type="entry name" value="Zinc finger protein 787"/>
    <property type="match status" value="1"/>
</dbReference>
<keyword evidence="8" id="KW-0539">Nucleus</keyword>
<dbReference type="GO" id="GO:0000785">
    <property type="term" value="C:chromatin"/>
    <property type="evidence" value="ECO:0007669"/>
    <property type="project" value="TreeGrafter"/>
</dbReference>
<feature type="domain" description="C2H2-type" evidence="11">
    <location>
        <begin position="243"/>
        <end position="270"/>
    </location>
</feature>
<evidence type="ECO:0000313" key="13">
    <source>
        <dbReference type="Proteomes" id="UP000007635"/>
    </source>
</evidence>
<keyword evidence="13" id="KW-1185">Reference proteome</keyword>
<dbReference type="Gene3D" id="3.30.160.60">
    <property type="entry name" value="Classic Zinc Finger"/>
    <property type="match status" value="4"/>
</dbReference>
<evidence type="ECO:0000256" key="9">
    <source>
        <dbReference type="PROSITE-ProRule" id="PRU00042"/>
    </source>
</evidence>
<keyword evidence="4" id="KW-0677">Repeat</keyword>
<feature type="compositionally biased region" description="Basic and acidic residues" evidence="10">
    <location>
        <begin position="74"/>
        <end position="87"/>
    </location>
</feature>
<dbReference type="PROSITE" id="PS00028">
    <property type="entry name" value="ZINC_FINGER_C2H2_1"/>
    <property type="match status" value="4"/>
</dbReference>
<feature type="region of interest" description="Disordered" evidence="10">
    <location>
        <begin position="74"/>
        <end position="205"/>
    </location>
</feature>
<accession>A0AAQ4P118</accession>
<comment type="similarity">
    <text evidence="2">Belongs to the krueppel C2H2-type zinc-finger protein family.</text>
</comment>
<name>A0AAQ4P118_GASAC</name>
<dbReference type="Proteomes" id="UP000007635">
    <property type="component" value="Chromosome XI"/>
</dbReference>
<feature type="compositionally biased region" description="Polar residues" evidence="10">
    <location>
        <begin position="189"/>
        <end position="205"/>
    </location>
</feature>
<keyword evidence="5 9" id="KW-0863">Zinc-finger</keyword>
<feature type="compositionally biased region" description="Basic and acidic residues" evidence="10">
    <location>
        <begin position="134"/>
        <end position="149"/>
    </location>
</feature>
<proteinExistence type="inferred from homology"/>
<dbReference type="GO" id="GO:0000978">
    <property type="term" value="F:RNA polymerase II cis-regulatory region sequence-specific DNA binding"/>
    <property type="evidence" value="ECO:0007669"/>
    <property type="project" value="TreeGrafter"/>
</dbReference>
<dbReference type="PANTHER" id="PTHR14003:SF23">
    <property type="entry name" value="ZINC FINGER PROTEIN 143"/>
    <property type="match status" value="1"/>
</dbReference>
<feature type="compositionally biased region" description="Polar residues" evidence="10">
    <location>
        <begin position="119"/>
        <end position="133"/>
    </location>
</feature>
<dbReference type="GO" id="GO:0000981">
    <property type="term" value="F:DNA-binding transcription factor activity, RNA polymerase II-specific"/>
    <property type="evidence" value="ECO:0007669"/>
    <property type="project" value="TreeGrafter"/>
</dbReference>
<evidence type="ECO:0000256" key="8">
    <source>
        <dbReference type="ARBA" id="ARBA00023242"/>
    </source>
</evidence>
<dbReference type="GO" id="GO:0008270">
    <property type="term" value="F:zinc ion binding"/>
    <property type="evidence" value="ECO:0007669"/>
    <property type="project" value="UniProtKB-KW"/>
</dbReference>
<sequence>MSKVQMLRCLVTQRLTEAAEEIFGLFERTIAEYEEETSRLKEDNERLKKRLHAVLNPEVRIQRADLQQLFVLKEKQQKGSERPQIKEEQEDPELQGLKEADMKVSFTPVKRDNDEDETQSSQLYQRPTEQMETSGDREDCRGPETDRNTGTDAPSEPDTDEKTGDSSETETGDSSETDDSDDWNKTREPQSVFNSHNNGEASVSDSRCRTSEKPLICSECKKTFGCIKKLTRHMMTHTSEKPFSCSQCGKGFTEIGDLKTHMRSHTGEKPFSCSQCGKRFTEIGDLKTHMRFHTREKPFSCLECGKRFTEIGDLKTHIRFHLSAA</sequence>
<dbReference type="GO" id="GO:0005667">
    <property type="term" value="C:transcription regulator complex"/>
    <property type="evidence" value="ECO:0007669"/>
    <property type="project" value="TreeGrafter"/>
</dbReference>
<feature type="compositionally biased region" description="Acidic residues" evidence="10">
    <location>
        <begin position="167"/>
        <end position="181"/>
    </location>
</feature>
<feature type="domain" description="C2H2-type" evidence="11">
    <location>
        <begin position="299"/>
        <end position="325"/>
    </location>
</feature>
<feature type="domain" description="C2H2-type" evidence="11">
    <location>
        <begin position="215"/>
        <end position="242"/>
    </location>
</feature>
<evidence type="ECO:0000259" key="11">
    <source>
        <dbReference type="PROSITE" id="PS50157"/>
    </source>
</evidence>
<dbReference type="AlphaFoldDB" id="A0AAQ4P118"/>
<reference evidence="12" key="2">
    <citation type="submission" date="2025-08" db="UniProtKB">
        <authorList>
            <consortium name="Ensembl"/>
        </authorList>
    </citation>
    <scope>IDENTIFICATION</scope>
</reference>
<evidence type="ECO:0000256" key="6">
    <source>
        <dbReference type="ARBA" id="ARBA00022833"/>
    </source>
</evidence>
<reference evidence="12 13" key="1">
    <citation type="journal article" date="2021" name="G3 (Bethesda)">
        <title>Improved contiguity of the threespine stickleback genome using long-read sequencing.</title>
        <authorList>
            <person name="Nath S."/>
            <person name="Shaw D.E."/>
            <person name="White M.A."/>
        </authorList>
    </citation>
    <scope>NUCLEOTIDE SEQUENCE [LARGE SCALE GENOMIC DNA]</scope>
    <source>
        <strain evidence="12 13">Lake Benthic</strain>
    </source>
</reference>
<keyword evidence="7" id="KW-0238">DNA-binding</keyword>
<dbReference type="PROSITE" id="PS50157">
    <property type="entry name" value="ZINC_FINGER_C2H2_2"/>
    <property type="match status" value="4"/>
</dbReference>
<dbReference type="SUPFAM" id="SSF57667">
    <property type="entry name" value="beta-beta-alpha zinc fingers"/>
    <property type="match status" value="2"/>
</dbReference>
<dbReference type="FunFam" id="3.30.160.60:FF:000100">
    <property type="entry name" value="Zinc finger 45-like"/>
    <property type="match status" value="1"/>
</dbReference>
<organism evidence="12 13">
    <name type="scientific">Gasterosteus aculeatus aculeatus</name>
    <name type="common">three-spined stickleback</name>
    <dbReference type="NCBI Taxonomy" id="481459"/>
    <lineage>
        <taxon>Eukaryota</taxon>
        <taxon>Metazoa</taxon>
        <taxon>Chordata</taxon>
        <taxon>Craniata</taxon>
        <taxon>Vertebrata</taxon>
        <taxon>Euteleostomi</taxon>
        <taxon>Actinopterygii</taxon>
        <taxon>Neopterygii</taxon>
        <taxon>Teleostei</taxon>
        <taxon>Neoteleostei</taxon>
        <taxon>Acanthomorphata</taxon>
        <taxon>Eupercaria</taxon>
        <taxon>Perciformes</taxon>
        <taxon>Cottioidei</taxon>
        <taxon>Gasterosteales</taxon>
        <taxon>Gasterosteidae</taxon>
        <taxon>Gasterosteus</taxon>
    </lineage>
</organism>
<evidence type="ECO:0000256" key="3">
    <source>
        <dbReference type="ARBA" id="ARBA00022723"/>
    </source>
</evidence>
<dbReference type="PANTHER" id="PTHR14003">
    <property type="entry name" value="TRANSCRIPTIONAL REPRESSOR PROTEIN YY"/>
    <property type="match status" value="1"/>
</dbReference>
<dbReference type="GeneTree" id="ENSGT01150000286953"/>
<dbReference type="GO" id="GO:0031519">
    <property type="term" value="C:PcG protein complex"/>
    <property type="evidence" value="ECO:0007669"/>
    <property type="project" value="TreeGrafter"/>
</dbReference>
<feature type="domain" description="C2H2-type" evidence="11">
    <location>
        <begin position="271"/>
        <end position="298"/>
    </location>
</feature>
<protein>
    <recommendedName>
        <fullName evidence="11">C2H2-type domain-containing protein</fullName>
    </recommendedName>
</protein>
<evidence type="ECO:0000256" key="4">
    <source>
        <dbReference type="ARBA" id="ARBA00022737"/>
    </source>
</evidence>
<dbReference type="Pfam" id="PF00096">
    <property type="entry name" value="zf-C2H2"/>
    <property type="match status" value="3"/>
</dbReference>
<evidence type="ECO:0000256" key="5">
    <source>
        <dbReference type="ARBA" id="ARBA00022771"/>
    </source>
</evidence>
<comment type="subcellular location">
    <subcellularLocation>
        <location evidence="1">Nucleus</location>
    </subcellularLocation>
</comment>
<dbReference type="Pfam" id="PF13912">
    <property type="entry name" value="zf-C2H2_6"/>
    <property type="match status" value="1"/>
</dbReference>
<dbReference type="FunFam" id="3.30.160.60:FF:001927">
    <property type="entry name" value="Zinc finger protein 1184"/>
    <property type="match status" value="1"/>
</dbReference>
<keyword evidence="6" id="KW-0862">Zinc</keyword>
<evidence type="ECO:0000256" key="10">
    <source>
        <dbReference type="SAM" id="MobiDB-lite"/>
    </source>
</evidence>
<reference evidence="12" key="3">
    <citation type="submission" date="2025-09" db="UniProtKB">
        <authorList>
            <consortium name="Ensembl"/>
        </authorList>
    </citation>
    <scope>IDENTIFICATION</scope>
</reference>
<evidence type="ECO:0000256" key="2">
    <source>
        <dbReference type="ARBA" id="ARBA00006991"/>
    </source>
</evidence>
<keyword evidence="3" id="KW-0479">Metal-binding</keyword>
<evidence type="ECO:0000256" key="1">
    <source>
        <dbReference type="ARBA" id="ARBA00004123"/>
    </source>
</evidence>